<sequence>MLVNGRWQAAWDPYQKADDKGNFTRETASFRHWITPDGSAGPTGNKGFKAEAGRYHLYVAYICPWASRVLALLKLKQLEHVISISVVEPFLTDFGWSFAGVESRHVSGATEDHLHQKPYLYQLYLLAEPMMTGRATVPVLWDKKQNTIVNNESADILAMLDHAFESWAKKRTNLRPIEQLDQLNQLNEYLYTKLNNGVYRAGFAQSQQAYEAAVEDVFDALEALENRLSDGRRFLLGLHLTEADIRLFVTLIRFDCVYFDLFKCNIKPIRDYNWLSQYLFRLFYDLKLGETVHFDHIKQGYYSVKALNPNGVVPNGPNADITISNQEKYHDH</sequence>
<dbReference type="Pfam" id="PF13409">
    <property type="entry name" value="GST_N_2"/>
    <property type="match status" value="1"/>
</dbReference>
<reference evidence="2 3" key="1">
    <citation type="journal article" date="2022" name="Environ. Microbiol. Rep.">
        <title>Eco-phylogenetic analyses reveal divergent evolution of vitamin B12 metabolism in the marine bacterial family 'Psychromonadaceae'.</title>
        <authorList>
            <person name="Jin X."/>
            <person name="Yang Y."/>
            <person name="Cao H."/>
            <person name="Gao B."/>
            <person name="Zhao Z."/>
        </authorList>
    </citation>
    <scope>NUCLEOTIDE SEQUENCE [LARGE SCALE GENOMIC DNA]</scope>
    <source>
        <strain evidence="2 3">MKS20</strain>
    </source>
</reference>
<dbReference type="InterPro" id="IPR004045">
    <property type="entry name" value="Glutathione_S-Trfase_N"/>
</dbReference>
<dbReference type="SUPFAM" id="SSF52833">
    <property type="entry name" value="Thioredoxin-like"/>
    <property type="match status" value="1"/>
</dbReference>
<evidence type="ECO:0000259" key="1">
    <source>
        <dbReference type="Pfam" id="PF13409"/>
    </source>
</evidence>
<dbReference type="Gene3D" id="1.20.1050.10">
    <property type="match status" value="1"/>
</dbReference>
<dbReference type="SFLD" id="SFLDG01206">
    <property type="entry name" value="Xi.1"/>
    <property type="match status" value="1"/>
</dbReference>
<protein>
    <submittedName>
        <fullName evidence="2">Glutathione S-transferase C-terminal domain-containing protein</fullName>
    </submittedName>
</protein>
<dbReference type="Proteomes" id="UP001201273">
    <property type="component" value="Unassembled WGS sequence"/>
</dbReference>
<dbReference type="InterPro" id="IPR036282">
    <property type="entry name" value="Glutathione-S-Trfase_C_sf"/>
</dbReference>
<dbReference type="SFLD" id="SFLDS00019">
    <property type="entry name" value="Glutathione_Transferase_(cytos"/>
    <property type="match status" value="1"/>
</dbReference>
<dbReference type="InterPro" id="IPR016639">
    <property type="entry name" value="GST_Omega/GSH"/>
</dbReference>
<keyword evidence="3" id="KW-1185">Reference proteome</keyword>
<dbReference type="EMBL" id="JAIMJA010000007">
    <property type="protein sequence ID" value="MCE2594802.1"/>
    <property type="molecule type" value="Genomic_DNA"/>
</dbReference>
<dbReference type="SUPFAM" id="SSF47616">
    <property type="entry name" value="GST C-terminal domain-like"/>
    <property type="match status" value="1"/>
</dbReference>
<name>A0ABS8W717_9GAMM</name>
<dbReference type="InterPro" id="IPR040079">
    <property type="entry name" value="Glutathione_S-Trfase"/>
</dbReference>
<feature type="domain" description="GST N-terminal" evidence="1">
    <location>
        <begin position="62"/>
        <end position="162"/>
    </location>
</feature>
<dbReference type="RefSeq" id="WP_233052322.1">
    <property type="nucleotide sequence ID" value="NZ_JAIMJA010000007.1"/>
</dbReference>
<dbReference type="PANTHER" id="PTHR32419">
    <property type="entry name" value="GLUTATHIONYL-HYDROQUINONE REDUCTASE"/>
    <property type="match status" value="1"/>
</dbReference>
<dbReference type="PANTHER" id="PTHR32419:SF6">
    <property type="entry name" value="GLUTATHIONE S-TRANSFERASE OMEGA-LIKE 1-RELATED"/>
    <property type="match status" value="1"/>
</dbReference>
<dbReference type="InterPro" id="IPR036249">
    <property type="entry name" value="Thioredoxin-like_sf"/>
</dbReference>
<dbReference type="SFLD" id="SFLDG01148">
    <property type="entry name" value="Xi_(cytGST)"/>
    <property type="match status" value="1"/>
</dbReference>
<gene>
    <name evidence="2" type="ORF">K6Y31_08235</name>
</gene>
<accession>A0ABS8W717</accession>
<dbReference type="PIRSF" id="PIRSF015753">
    <property type="entry name" value="GST"/>
    <property type="match status" value="1"/>
</dbReference>
<dbReference type="Gene3D" id="3.40.30.10">
    <property type="entry name" value="Glutaredoxin"/>
    <property type="match status" value="1"/>
</dbReference>
<proteinExistence type="predicted"/>
<dbReference type="CDD" id="cd03190">
    <property type="entry name" value="GST_C_Omega_like"/>
    <property type="match status" value="1"/>
</dbReference>
<dbReference type="InterPro" id="IPR047047">
    <property type="entry name" value="GST_Omega-like_C"/>
</dbReference>
<organism evidence="2 3">
    <name type="scientific">Motilimonas cestriensis</name>
    <dbReference type="NCBI Taxonomy" id="2742685"/>
    <lineage>
        <taxon>Bacteria</taxon>
        <taxon>Pseudomonadati</taxon>
        <taxon>Pseudomonadota</taxon>
        <taxon>Gammaproteobacteria</taxon>
        <taxon>Alteromonadales</taxon>
        <taxon>Alteromonadales genera incertae sedis</taxon>
        <taxon>Motilimonas</taxon>
    </lineage>
</organism>
<evidence type="ECO:0000313" key="3">
    <source>
        <dbReference type="Proteomes" id="UP001201273"/>
    </source>
</evidence>
<evidence type="ECO:0000313" key="2">
    <source>
        <dbReference type="EMBL" id="MCE2594802.1"/>
    </source>
</evidence>
<comment type="caution">
    <text evidence="2">The sequence shown here is derived from an EMBL/GenBank/DDBJ whole genome shotgun (WGS) entry which is preliminary data.</text>
</comment>
<dbReference type="Pfam" id="PF13410">
    <property type="entry name" value="GST_C_2"/>
    <property type="match status" value="1"/>
</dbReference>